<evidence type="ECO:0000313" key="7">
    <source>
        <dbReference type="Proteomes" id="UP000284835"/>
    </source>
</evidence>
<keyword evidence="1" id="KW-1133">Transmembrane helix</keyword>
<keyword evidence="1" id="KW-0812">Transmembrane</keyword>
<evidence type="ECO:0000313" key="8">
    <source>
        <dbReference type="Proteomes" id="UP000286581"/>
    </source>
</evidence>
<protein>
    <recommendedName>
        <fullName evidence="2">Uncharacterized protein YyaB-like PH domain-containing protein</fullName>
    </recommendedName>
</protein>
<dbReference type="Pfam" id="PF06713">
    <property type="entry name" value="bPH_4"/>
    <property type="match status" value="1"/>
</dbReference>
<proteinExistence type="predicted"/>
<name>A0A414HYN3_9FIRM</name>
<evidence type="ECO:0000259" key="2">
    <source>
        <dbReference type="Pfam" id="PF06713"/>
    </source>
</evidence>
<dbReference type="EMBL" id="QSJS01000008">
    <property type="protein sequence ID" value="RHD94698.1"/>
    <property type="molecule type" value="Genomic_DNA"/>
</dbReference>
<dbReference type="Proteomes" id="UP000284835">
    <property type="component" value="Unassembled WGS sequence"/>
</dbReference>
<gene>
    <name evidence="5" type="ORF">DW775_08045</name>
    <name evidence="4" type="ORF">DW967_06205</name>
    <name evidence="3" type="ORF">DWV78_00830</name>
</gene>
<feature type="domain" description="Uncharacterized protein YyaB-like PH" evidence="2">
    <location>
        <begin position="59"/>
        <end position="128"/>
    </location>
</feature>
<accession>A0A414HYN3</accession>
<dbReference type="RefSeq" id="WP_118083923.1">
    <property type="nucleotide sequence ID" value="NZ_QSJS01000008.1"/>
</dbReference>
<dbReference type="AlphaFoldDB" id="A0A414HYN3"/>
<reference evidence="6 7" key="1">
    <citation type="submission" date="2018-08" db="EMBL/GenBank/DDBJ databases">
        <title>A genome reference for cultivated species of the human gut microbiota.</title>
        <authorList>
            <person name="Zou Y."/>
            <person name="Xue W."/>
            <person name="Luo G."/>
        </authorList>
    </citation>
    <scope>NUCLEOTIDE SEQUENCE [LARGE SCALE GENOMIC DNA]</scope>
    <source>
        <strain evidence="3 8">AF12-8</strain>
        <strain evidence="5 7">AM30-13AC</strain>
        <strain evidence="4 6">AM47-6BH</strain>
    </source>
</reference>
<evidence type="ECO:0000313" key="3">
    <source>
        <dbReference type="EMBL" id="RGW41403.1"/>
    </source>
</evidence>
<organism evidence="5 7">
    <name type="scientific">Agathobacter rectalis</name>
    <dbReference type="NCBI Taxonomy" id="39491"/>
    <lineage>
        <taxon>Bacteria</taxon>
        <taxon>Bacillati</taxon>
        <taxon>Bacillota</taxon>
        <taxon>Clostridia</taxon>
        <taxon>Lachnospirales</taxon>
        <taxon>Lachnospiraceae</taxon>
        <taxon>Agathobacter</taxon>
    </lineage>
</organism>
<feature type="transmembrane region" description="Helical" evidence="1">
    <location>
        <begin position="33"/>
        <end position="52"/>
    </location>
</feature>
<evidence type="ECO:0000256" key="1">
    <source>
        <dbReference type="SAM" id="Phobius"/>
    </source>
</evidence>
<dbReference type="EMBL" id="QSES01000009">
    <property type="protein sequence ID" value="RGZ93707.1"/>
    <property type="molecule type" value="Genomic_DNA"/>
</dbReference>
<evidence type="ECO:0000313" key="4">
    <source>
        <dbReference type="EMBL" id="RGZ93707.1"/>
    </source>
</evidence>
<evidence type="ECO:0000313" key="5">
    <source>
        <dbReference type="EMBL" id="RHD94698.1"/>
    </source>
</evidence>
<dbReference type="EMBL" id="QSAE01000002">
    <property type="protein sequence ID" value="RGW41403.1"/>
    <property type="molecule type" value="Genomic_DNA"/>
</dbReference>
<evidence type="ECO:0000313" key="6">
    <source>
        <dbReference type="Proteomes" id="UP000283721"/>
    </source>
</evidence>
<dbReference type="Proteomes" id="UP000283721">
    <property type="component" value="Unassembled WGS sequence"/>
</dbReference>
<sequence>MRYDGKRGLWWIFTLVFYNLAIVWSVVEREKYNGFVVCLIALLIGDVFLLVLNAKTYVEVKNNVLIVVLGFSRKSINCDSITSLEKTHSPIASMALSFDRVKVSCGTECVYVSVKDNDKLIRDLKDLNPGIKVK</sequence>
<dbReference type="InterPro" id="IPR009589">
    <property type="entry name" value="PH_YyaB-like"/>
</dbReference>
<feature type="transmembrane region" description="Helical" evidence="1">
    <location>
        <begin position="9"/>
        <end position="27"/>
    </location>
</feature>
<keyword evidence="1" id="KW-0472">Membrane</keyword>
<comment type="caution">
    <text evidence="5">The sequence shown here is derived from an EMBL/GenBank/DDBJ whole genome shotgun (WGS) entry which is preliminary data.</text>
</comment>
<dbReference type="GO" id="GO:0030153">
    <property type="term" value="P:bacteriocin immunity"/>
    <property type="evidence" value="ECO:0007669"/>
    <property type="project" value="InterPro"/>
</dbReference>
<dbReference type="Proteomes" id="UP000286581">
    <property type="component" value="Unassembled WGS sequence"/>
</dbReference>